<dbReference type="InterPro" id="IPR001971">
    <property type="entry name" value="Ribosomal_uS11"/>
</dbReference>
<dbReference type="PANTHER" id="PTHR11759">
    <property type="entry name" value="40S RIBOSOMAL PROTEIN S14/30S RIBOSOMAL PROTEIN S11"/>
    <property type="match status" value="1"/>
</dbReference>
<keyword evidence="3 4" id="KW-0687">Ribonucleoprotein</keyword>
<evidence type="ECO:0000256" key="1">
    <source>
        <dbReference type="ARBA" id="ARBA00006194"/>
    </source>
</evidence>
<dbReference type="GO" id="GO:1990904">
    <property type="term" value="C:ribonucleoprotein complex"/>
    <property type="evidence" value="ECO:0007669"/>
    <property type="project" value="UniProtKB-KW"/>
</dbReference>
<keyword evidence="4" id="KW-0694">RNA-binding</keyword>
<dbReference type="Proteomes" id="UP000229371">
    <property type="component" value="Unassembled WGS sequence"/>
</dbReference>
<dbReference type="AlphaFoldDB" id="A0A2M7RNZ1"/>
<dbReference type="SUPFAM" id="SSF53137">
    <property type="entry name" value="Translational machinery components"/>
    <property type="match status" value="1"/>
</dbReference>
<dbReference type="GO" id="GO:0019843">
    <property type="term" value="F:rRNA binding"/>
    <property type="evidence" value="ECO:0007669"/>
    <property type="project" value="UniProtKB-UniRule"/>
</dbReference>
<comment type="similarity">
    <text evidence="1 4">Belongs to the universal ribosomal protein uS11 family.</text>
</comment>
<sequence>MGKKRVIEKTEKELLEERDKVEQKLKKEIFTKTLQEGLNGQIYIYSTYNNTIITLTDKQGNVLLWRTAGSIGFKGAKKGTSYAGSKVAEAIAVACYQFKIKKVDIFIKGIGGGRASALKTLANQGLLIESIKDITPIPHNGCRPKKPRRV</sequence>
<proteinExistence type="inferred from homology"/>
<evidence type="ECO:0000313" key="5">
    <source>
        <dbReference type="EMBL" id="PIZ00901.1"/>
    </source>
</evidence>
<organism evidence="5 6">
    <name type="scientific">bacterium (Candidatus Gribaldobacteria) CG_4_10_14_0_8_um_filter_33_9</name>
    <dbReference type="NCBI Taxonomy" id="2014266"/>
    <lineage>
        <taxon>Bacteria</taxon>
        <taxon>Candidatus Gribaldobacteria</taxon>
    </lineage>
</organism>
<dbReference type="HAMAP" id="MF_01310">
    <property type="entry name" value="Ribosomal_uS11"/>
    <property type="match status" value="1"/>
</dbReference>
<accession>A0A2M7RNZ1</accession>
<dbReference type="Gene3D" id="3.30.420.80">
    <property type="entry name" value="Ribosomal protein S11"/>
    <property type="match status" value="1"/>
</dbReference>
<dbReference type="PIRSF" id="PIRSF002131">
    <property type="entry name" value="Ribosomal_S11"/>
    <property type="match status" value="1"/>
</dbReference>
<dbReference type="GO" id="GO:0005840">
    <property type="term" value="C:ribosome"/>
    <property type="evidence" value="ECO:0007669"/>
    <property type="project" value="UniProtKB-KW"/>
</dbReference>
<evidence type="ECO:0000256" key="3">
    <source>
        <dbReference type="ARBA" id="ARBA00023274"/>
    </source>
</evidence>
<comment type="function">
    <text evidence="4">Located on the platform of the 30S subunit, it bridges several disparate RNA helices of the 16S rRNA. Forms part of the Shine-Dalgarno cleft in the 70S ribosome.</text>
</comment>
<keyword evidence="4" id="KW-0699">rRNA-binding</keyword>
<dbReference type="NCBIfam" id="NF003698">
    <property type="entry name" value="PRK05309.1"/>
    <property type="match status" value="1"/>
</dbReference>
<dbReference type="GO" id="GO:0003735">
    <property type="term" value="F:structural constituent of ribosome"/>
    <property type="evidence" value="ECO:0007669"/>
    <property type="project" value="InterPro"/>
</dbReference>
<name>A0A2M7RNZ1_9BACT</name>
<protein>
    <recommendedName>
        <fullName evidence="4">Small ribosomal subunit protein uS11</fullName>
    </recommendedName>
</protein>
<evidence type="ECO:0000313" key="6">
    <source>
        <dbReference type="Proteomes" id="UP000229371"/>
    </source>
</evidence>
<evidence type="ECO:0000256" key="4">
    <source>
        <dbReference type="HAMAP-Rule" id="MF_01310"/>
    </source>
</evidence>
<gene>
    <name evidence="4" type="primary">rpsK</name>
    <name evidence="5" type="ORF">COY61_01295</name>
</gene>
<reference evidence="6" key="1">
    <citation type="submission" date="2017-09" db="EMBL/GenBank/DDBJ databases">
        <title>Depth-based differentiation of microbial function through sediment-hosted aquifers and enrichment of novel symbionts in the deep terrestrial subsurface.</title>
        <authorList>
            <person name="Probst A.J."/>
            <person name="Ladd B."/>
            <person name="Jarett J.K."/>
            <person name="Geller-Mcgrath D.E."/>
            <person name="Sieber C.M.K."/>
            <person name="Emerson J.B."/>
            <person name="Anantharaman K."/>
            <person name="Thomas B.C."/>
            <person name="Malmstrom R."/>
            <person name="Stieglmeier M."/>
            <person name="Klingl A."/>
            <person name="Woyke T."/>
            <person name="Ryan C.M."/>
            <person name="Banfield J.F."/>
        </authorList>
    </citation>
    <scope>NUCLEOTIDE SEQUENCE [LARGE SCALE GENOMIC DNA]</scope>
</reference>
<keyword evidence="2 4" id="KW-0689">Ribosomal protein</keyword>
<dbReference type="Pfam" id="PF00411">
    <property type="entry name" value="Ribosomal_S11"/>
    <property type="match status" value="1"/>
</dbReference>
<comment type="subunit">
    <text evidence="4">Part of the 30S ribosomal subunit. Interacts with proteins S7 and S18. Binds to IF-3.</text>
</comment>
<dbReference type="GO" id="GO:0006412">
    <property type="term" value="P:translation"/>
    <property type="evidence" value="ECO:0007669"/>
    <property type="project" value="UniProtKB-UniRule"/>
</dbReference>
<dbReference type="InterPro" id="IPR036967">
    <property type="entry name" value="Ribosomal_uS11_sf"/>
</dbReference>
<evidence type="ECO:0000256" key="2">
    <source>
        <dbReference type="ARBA" id="ARBA00022980"/>
    </source>
</evidence>
<dbReference type="EMBL" id="PFMI01000032">
    <property type="protein sequence ID" value="PIZ00901.1"/>
    <property type="molecule type" value="Genomic_DNA"/>
</dbReference>
<comment type="caution">
    <text evidence="5">The sequence shown here is derived from an EMBL/GenBank/DDBJ whole genome shotgun (WGS) entry which is preliminary data.</text>
</comment>